<dbReference type="AlphaFoldDB" id="A0A1N7H4S6"/>
<accession>A0A1N7H4S6</accession>
<proteinExistence type="predicted"/>
<organism evidence="1 2">
    <name type="scientific">Microbispora rosea</name>
    <dbReference type="NCBI Taxonomy" id="58117"/>
    <lineage>
        <taxon>Bacteria</taxon>
        <taxon>Bacillati</taxon>
        <taxon>Actinomycetota</taxon>
        <taxon>Actinomycetes</taxon>
        <taxon>Streptosporangiales</taxon>
        <taxon>Streptosporangiaceae</taxon>
        <taxon>Microbispora</taxon>
    </lineage>
</organism>
<gene>
    <name evidence="1" type="ORF">SAMN05421833_1374</name>
</gene>
<dbReference type="EMBL" id="FTNI01000037">
    <property type="protein sequence ID" value="SIS19813.1"/>
    <property type="molecule type" value="Genomic_DNA"/>
</dbReference>
<name>A0A1N7H4S6_9ACTN</name>
<protein>
    <submittedName>
        <fullName evidence="1">Uncharacterized protein</fullName>
    </submittedName>
</protein>
<evidence type="ECO:0000313" key="1">
    <source>
        <dbReference type="EMBL" id="SIS19813.1"/>
    </source>
</evidence>
<keyword evidence="2" id="KW-1185">Reference proteome</keyword>
<sequence length="75" mass="8496">MAKMGSGEVRRGLGFLVFQVRRPRLLLRVKLCRHRPRTSGTHNWICTSRCEGNGYFLYRRNNAGSNPAADSFGVV</sequence>
<dbReference type="Proteomes" id="UP000186096">
    <property type="component" value="Unassembled WGS sequence"/>
</dbReference>
<reference evidence="2" key="1">
    <citation type="submission" date="2017-01" db="EMBL/GenBank/DDBJ databases">
        <authorList>
            <person name="Varghese N."/>
            <person name="Submissions S."/>
        </authorList>
    </citation>
    <scope>NUCLEOTIDE SEQUENCE [LARGE SCALE GENOMIC DNA]</scope>
    <source>
        <strain evidence="2">ATCC 12950</strain>
    </source>
</reference>
<evidence type="ECO:0000313" key="2">
    <source>
        <dbReference type="Proteomes" id="UP000186096"/>
    </source>
</evidence>